<sequence>MKIAVSGKGGVGKTTLSSLLARYWARKGYRVLAVDADPDANLGSALGIDTTDLTPIAKMEDLIHERTGTRPGTVGGFFKMNPRVDDLPEALSKEKDGVRLLVMGTVKKGGGGCICPESVLLKALINHLVLYQKDLVIMDMEAGIEHLGRGTAQGVDRLVIVVEPGRRSLETAVKVKQLTADIGLSRVAAVGSKVHDASEAEYLEKNLESIPLIGILPYSREIAVADLENRPPSLDDPEIFPAIEKIARALEEHQTSR</sequence>
<dbReference type="InterPro" id="IPR050625">
    <property type="entry name" value="ParA/MinD_ATPase"/>
</dbReference>
<evidence type="ECO:0000259" key="3">
    <source>
        <dbReference type="Pfam" id="PF01656"/>
    </source>
</evidence>
<dbReference type="FunFam" id="3.40.50.300:FF:001573">
    <property type="entry name" value="Carbon monoxide dehydrogenase accessory protein CooC"/>
    <property type="match status" value="1"/>
</dbReference>
<dbReference type="GO" id="GO:0005829">
    <property type="term" value="C:cytosol"/>
    <property type="evidence" value="ECO:0007669"/>
    <property type="project" value="TreeGrafter"/>
</dbReference>
<accession>A0A7C4AT33</accession>
<name>A0A7C4AT33_9BACT</name>
<dbReference type="PANTHER" id="PTHR43384:SF6">
    <property type="entry name" value="SEPTUM SITE-DETERMINING PROTEIN MIND HOMOLOG, CHLOROPLASTIC"/>
    <property type="match status" value="1"/>
</dbReference>
<dbReference type="SUPFAM" id="SSF52540">
    <property type="entry name" value="P-loop containing nucleoside triphosphate hydrolases"/>
    <property type="match status" value="1"/>
</dbReference>
<dbReference type="GO" id="GO:0016887">
    <property type="term" value="F:ATP hydrolysis activity"/>
    <property type="evidence" value="ECO:0007669"/>
    <property type="project" value="TreeGrafter"/>
</dbReference>
<dbReference type="EMBL" id="DTGT01000343">
    <property type="protein sequence ID" value="HGH61742.1"/>
    <property type="molecule type" value="Genomic_DNA"/>
</dbReference>
<dbReference type="PIRSF" id="PIRSF005647">
    <property type="entry name" value="CooC"/>
    <property type="match status" value="1"/>
</dbReference>
<dbReference type="InterPro" id="IPR002586">
    <property type="entry name" value="CobQ/CobB/MinD/ParA_Nub-bd_dom"/>
</dbReference>
<dbReference type="GO" id="GO:0051782">
    <property type="term" value="P:negative regulation of cell division"/>
    <property type="evidence" value="ECO:0007669"/>
    <property type="project" value="TreeGrafter"/>
</dbReference>
<keyword evidence="2" id="KW-0067">ATP-binding</keyword>
<proteinExistence type="predicted"/>
<comment type="caution">
    <text evidence="4">The sequence shown here is derived from an EMBL/GenBank/DDBJ whole genome shotgun (WGS) entry which is preliminary data.</text>
</comment>
<evidence type="ECO:0000313" key="4">
    <source>
        <dbReference type="EMBL" id="HGH61742.1"/>
    </source>
</evidence>
<keyword evidence="1" id="KW-0547">Nucleotide-binding</keyword>
<dbReference type="Pfam" id="PF01656">
    <property type="entry name" value="CbiA"/>
    <property type="match status" value="1"/>
</dbReference>
<dbReference type="CDD" id="cd02034">
    <property type="entry name" value="CooC1"/>
    <property type="match status" value="1"/>
</dbReference>
<dbReference type="InterPro" id="IPR014433">
    <property type="entry name" value="CooC"/>
</dbReference>
<protein>
    <submittedName>
        <fullName evidence="4">Carbon monoxide dehydrogenase</fullName>
    </submittedName>
</protein>
<evidence type="ECO:0000256" key="1">
    <source>
        <dbReference type="ARBA" id="ARBA00022741"/>
    </source>
</evidence>
<dbReference type="AlphaFoldDB" id="A0A7C4AT33"/>
<evidence type="ECO:0000256" key="2">
    <source>
        <dbReference type="ARBA" id="ARBA00022840"/>
    </source>
</evidence>
<gene>
    <name evidence="4" type="ORF">ENV54_10630</name>
</gene>
<dbReference type="GO" id="GO:0009898">
    <property type="term" value="C:cytoplasmic side of plasma membrane"/>
    <property type="evidence" value="ECO:0007669"/>
    <property type="project" value="TreeGrafter"/>
</dbReference>
<organism evidence="4">
    <name type="scientific">Desulfomonile tiedjei</name>
    <dbReference type="NCBI Taxonomy" id="2358"/>
    <lineage>
        <taxon>Bacteria</taxon>
        <taxon>Pseudomonadati</taxon>
        <taxon>Thermodesulfobacteriota</taxon>
        <taxon>Desulfomonilia</taxon>
        <taxon>Desulfomonilales</taxon>
        <taxon>Desulfomonilaceae</taxon>
        <taxon>Desulfomonile</taxon>
    </lineage>
</organism>
<dbReference type="GO" id="GO:0005524">
    <property type="term" value="F:ATP binding"/>
    <property type="evidence" value="ECO:0007669"/>
    <property type="project" value="UniProtKB-KW"/>
</dbReference>
<dbReference type="InterPro" id="IPR027417">
    <property type="entry name" value="P-loop_NTPase"/>
</dbReference>
<reference evidence="4" key="1">
    <citation type="journal article" date="2020" name="mSystems">
        <title>Genome- and Community-Level Interaction Insights into Carbon Utilization and Element Cycling Functions of Hydrothermarchaeota in Hydrothermal Sediment.</title>
        <authorList>
            <person name="Zhou Z."/>
            <person name="Liu Y."/>
            <person name="Xu W."/>
            <person name="Pan J."/>
            <person name="Luo Z.H."/>
            <person name="Li M."/>
        </authorList>
    </citation>
    <scope>NUCLEOTIDE SEQUENCE [LARGE SCALE GENOMIC DNA]</scope>
    <source>
        <strain evidence="4">SpSt-769</strain>
    </source>
</reference>
<dbReference type="Gene3D" id="3.40.50.300">
    <property type="entry name" value="P-loop containing nucleotide triphosphate hydrolases"/>
    <property type="match status" value="1"/>
</dbReference>
<dbReference type="PANTHER" id="PTHR43384">
    <property type="entry name" value="SEPTUM SITE-DETERMINING PROTEIN MIND HOMOLOG, CHLOROPLASTIC-RELATED"/>
    <property type="match status" value="1"/>
</dbReference>
<feature type="domain" description="CobQ/CobB/MinD/ParA nucleotide binding" evidence="3">
    <location>
        <begin position="3"/>
        <end position="231"/>
    </location>
</feature>